<keyword evidence="3" id="KW-1185">Reference proteome</keyword>
<dbReference type="InterPro" id="IPR012093">
    <property type="entry name" value="Pirin"/>
</dbReference>
<dbReference type="AlphaFoldDB" id="A0A1H7GZS2"/>
<organism evidence="2 3">
    <name type="scientific">Chitinophaga rupis</name>
    <dbReference type="NCBI Taxonomy" id="573321"/>
    <lineage>
        <taxon>Bacteria</taxon>
        <taxon>Pseudomonadati</taxon>
        <taxon>Bacteroidota</taxon>
        <taxon>Chitinophagia</taxon>
        <taxon>Chitinophagales</taxon>
        <taxon>Chitinophagaceae</taxon>
        <taxon>Chitinophaga</taxon>
    </lineage>
</organism>
<dbReference type="EMBL" id="FOBB01000001">
    <property type="protein sequence ID" value="SEK43544.1"/>
    <property type="molecule type" value="Genomic_DNA"/>
</dbReference>
<name>A0A1H7GZS2_9BACT</name>
<evidence type="ECO:0000313" key="2">
    <source>
        <dbReference type="EMBL" id="SEK43544.1"/>
    </source>
</evidence>
<dbReference type="Pfam" id="PF17954">
    <property type="entry name" value="Pirin_C_2"/>
    <property type="match status" value="1"/>
</dbReference>
<dbReference type="STRING" id="573321.SAMN04488505_101194"/>
<dbReference type="SUPFAM" id="SSF51182">
    <property type="entry name" value="RmlC-like cupins"/>
    <property type="match status" value="1"/>
</dbReference>
<dbReference type="InterPro" id="IPR014710">
    <property type="entry name" value="RmlC-like_jellyroll"/>
</dbReference>
<sequence length="235" mass="26227">MLPQSQGKIFLADERGLQEHAGRRRYYTFNADGFYNEHKTPFGALYALHEDTLDAEQSITLHVNAATDILLLPTVGAITWKDSTGRSGQVTAGQSLYYAAPREVVLVISNPYENALVNFLQWWFKCRAAADSSVVQLTDFDLNLHKDQLIPMGRQAWIGKFNGRAEAVHSLAAPDQGLFVFVLEGAFEVQYRLLNARDGLALWDVSEVELEALSNEAIVIIAAVPLQAQYDERQV</sequence>
<feature type="domain" description="Quercetin 2,3-dioxygenase C-terminal cupin" evidence="1">
    <location>
        <begin position="157"/>
        <end position="220"/>
    </location>
</feature>
<dbReference type="OrthoDB" id="321327at2"/>
<dbReference type="Gene3D" id="2.60.120.10">
    <property type="entry name" value="Jelly Rolls"/>
    <property type="match status" value="2"/>
</dbReference>
<dbReference type="PANTHER" id="PTHR43212">
    <property type="entry name" value="QUERCETIN 2,3-DIOXYGENASE"/>
    <property type="match status" value="1"/>
</dbReference>
<dbReference type="RefSeq" id="WP_089906288.1">
    <property type="nucleotide sequence ID" value="NZ_FOBB01000001.1"/>
</dbReference>
<dbReference type="InterPro" id="IPR041602">
    <property type="entry name" value="Quercetinase_C"/>
</dbReference>
<dbReference type="InterPro" id="IPR011051">
    <property type="entry name" value="RmlC_Cupin_sf"/>
</dbReference>
<dbReference type="Proteomes" id="UP000198984">
    <property type="component" value="Unassembled WGS sequence"/>
</dbReference>
<evidence type="ECO:0000259" key="1">
    <source>
        <dbReference type="Pfam" id="PF17954"/>
    </source>
</evidence>
<accession>A0A1H7GZS2</accession>
<gene>
    <name evidence="2" type="ORF">SAMN04488505_101194</name>
</gene>
<dbReference type="PANTHER" id="PTHR43212:SF3">
    <property type="entry name" value="QUERCETIN 2,3-DIOXYGENASE"/>
    <property type="match status" value="1"/>
</dbReference>
<proteinExistence type="predicted"/>
<reference evidence="2 3" key="1">
    <citation type="submission" date="2016-10" db="EMBL/GenBank/DDBJ databases">
        <authorList>
            <person name="de Groot N.N."/>
        </authorList>
    </citation>
    <scope>NUCLEOTIDE SEQUENCE [LARGE SCALE GENOMIC DNA]</scope>
    <source>
        <strain evidence="2 3">DSM 21039</strain>
    </source>
</reference>
<protein>
    <recommendedName>
        <fullName evidence="1">Quercetin 2,3-dioxygenase C-terminal cupin domain-containing protein</fullName>
    </recommendedName>
</protein>
<evidence type="ECO:0000313" key="3">
    <source>
        <dbReference type="Proteomes" id="UP000198984"/>
    </source>
</evidence>